<reference evidence="1 2" key="1">
    <citation type="journal article" date="2015" name="Int. J. Syst. Evol. Microbiol.">
        <title>Burkholderia monticola sp. nov., isolated from mountain soil.</title>
        <authorList>
            <person name="Baek I."/>
            <person name="Seo B."/>
            <person name="Lee I."/>
            <person name="Yi H."/>
            <person name="Chun J."/>
        </authorList>
    </citation>
    <scope>NUCLEOTIDE SEQUENCE [LARGE SCALE GENOMIC DNA]</scope>
    <source>
        <strain evidence="1 2">JC2948</strain>
    </source>
</reference>
<dbReference type="Proteomes" id="UP000075613">
    <property type="component" value="Unassembled WGS sequence"/>
</dbReference>
<accession>A0A149PIM6</accession>
<dbReference type="EMBL" id="LRBG01000035">
    <property type="protein sequence ID" value="KXU84874.1"/>
    <property type="molecule type" value="Genomic_DNA"/>
</dbReference>
<dbReference type="AlphaFoldDB" id="A0A149PIM6"/>
<comment type="caution">
    <text evidence="1">The sequence shown here is derived from an EMBL/GenBank/DDBJ whole genome shotgun (WGS) entry which is preliminary data.</text>
</comment>
<protein>
    <submittedName>
        <fullName evidence="1">Uncharacterized protein</fullName>
    </submittedName>
</protein>
<keyword evidence="2" id="KW-1185">Reference proteome</keyword>
<evidence type="ECO:0000313" key="1">
    <source>
        <dbReference type="EMBL" id="KXU84874.1"/>
    </source>
</evidence>
<organism evidence="1 2">
    <name type="scientific">Paraburkholderia monticola</name>
    <dbReference type="NCBI Taxonomy" id="1399968"/>
    <lineage>
        <taxon>Bacteria</taxon>
        <taxon>Pseudomonadati</taxon>
        <taxon>Pseudomonadota</taxon>
        <taxon>Betaproteobacteria</taxon>
        <taxon>Burkholderiales</taxon>
        <taxon>Burkholderiaceae</taxon>
        <taxon>Paraburkholderia</taxon>
    </lineage>
</organism>
<name>A0A149PIM6_9BURK</name>
<sequence length="431" mass="47359">MATAIQHRLCGLITNDHSILDAAAKLQEKYGIQVVSPRAFKDSNAGETTKEVFETGTSASLSITPVTRADEGEVHKLLSQLGIPNSAVVTEWAGVDSNGRVCNRYGVWSEGVLTGYLMWPTTIKPNDIVAHMAVDEKHPDASDTVRLMLGYLIEQGTAGITSQIRLVFPSEQAQIREIASTLGFGGLKDQTSLTKLTLGGIITTSNWAQRMDDIFLASRVRIPDVPPMYRNVDQQIRLVRPDGNVGHISLMTLETSLSPALLCLPGRPAVVTPVRRVFAEHLLAHSPQRSLLPHARAKLYKERHYLSNANTLKRFQRGNLILFYESERDRGQGAIVAVARVRHAYLKSQEAMENADLDPSVLDLAGLEAIGRSTVKTVTAFDNIVYFERPVARSTLKRLGCGSPNDLLTTRAIDDTQLQEILKEGFTHGTS</sequence>
<proteinExistence type="predicted"/>
<evidence type="ECO:0000313" key="2">
    <source>
        <dbReference type="Proteomes" id="UP000075613"/>
    </source>
</evidence>
<gene>
    <name evidence="1" type="ORF">CI15_21495</name>
</gene>
<dbReference type="STRING" id="1399968.CI15_21495"/>